<comment type="caution">
    <text evidence="2">The sequence shown here is derived from an EMBL/GenBank/DDBJ whole genome shotgun (WGS) entry which is preliminary data.</text>
</comment>
<feature type="compositionally biased region" description="Basic residues" evidence="1">
    <location>
        <begin position="185"/>
        <end position="199"/>
    </location>
</feature>
<feature type="compositionally biased region" description="Pro residues" evidence="1">
    <location>
        <begin position="55"/>
        <end position="67"/>
    </location>
</feature>
<dbReference type="Proteomes" id="UP001175261">
    <property type="component" value="Unassembled WGS sequence"/>
</dbReference>
<reference evidence="2" key="1">
    <citation type="submission" date="2022-10" db="EMBL/GenBank/DDBJ databases">
        <title>Determination and structural analysis of whole genome sequence of Sarocladium strictum F4-1.</title>
        <authorList>
            <person name="Hu L."/>
            <person name="Jiang Y."/>
        </authorList>
    </citation>
    <scope>NUCLEOTIDE SEQUENCE</scope>
    <source>
        <strain evidence="2">F4-1</strain>
    </source>
</reference>
<gene>
    <name evidence="2" type="ORF">NLU13_7147</name>
</gene>
<evidence type="ECO:0000313" key="3">
    <source>
        <dbReference type="Proteomes" id="UP001175261"/>
    </source>
</evidence>
<feature type="compositionally biased region" description="Pro residues" evidence="1">
    <location>
        <begin position="268"/>
        <end position="279"/>
    </location>
</feature>
<name>A0AA39GEQ9_SARSR</name>
<dbReference type="PANTHER" id="PTHR28042">
    <property type="entry name" value="E3 UBIQUITIN-PROTEIN LIGASE COMPLEX SLX5-SLX8 SUBUNIT SLX5"/>
    <property type="match status" value="1"/>
</dbReference>
<feature type="compositionally biased region" description="Basic residues" evidence="1">
    <location>
        <begin position="45"/>
        <end position="54"/>
    </location>
</feature>
<sequence>MATTNTSNGAGADDDPIVLPDSPPIDRRSINFLLNEPLNAEHRASRAGRLRQRRVPPPQVNTQPPPDVIDLTEEPDSPIERSLAAADTPASRPLPWPEVGSSRHRRADGSRNPRRTNSTRISPPMLTRSDSTLMSGRHSIIDLTDDSPEESRTLQLPRISRQSNANTTLPSFTGNRPLLTHLHSRHHHRHHHHHHHQHPAVHPPQRQPTTDEIVEVVTAVGTVGDFVQNSLRHYHGFITGGFSGLARAFNPPQLDVTRNAYAPREETPQPPMDPVPPVRPGFTRDTHAESDSGGEDTIAVCPACNDELAYDPTEVAAAQKPASSASSAAGAAGRKRKRAPGEHHFWALKKCGHVYCADCFENRKPSKANPAGVGFRLPSDKTGNTAFQEMRCAVEGCETKVAQKGEWIGIFL</sequence>
<feature type="region of interest" description="Disordered" evidence="1">
    <location>
        <begin position="263"/>
        <end position="297"/>
    </location>
</feature>
<proteinExistence type="predicted"/>
<dbReference type="PANTHER" id="PTHR28042:SF1">
    <property type="entry name" value="E3 UBIQUITIN-PROTEIN LIGASE COMPLEX SLX5-SLX8 SUBUNIT SLX5"/>
    <property type="match status" value="1"/>
</dbReference>
<evidence type="ECO:0000256" key="1">
    <source>
        <dbReference type="SAM" id="MobiDB-lite"/>
    </source>
</evidence>
<feature type="region of interest" description="Disordered" evidence="1">
    <location>
        <begin position="1"/>
        <end position="131"/>
    </location>
</feature>
<feature type="region of interest" description="Disordered" evidence="1">
    <location>
        <begin position="185"/>
        <end position="208"/>
    </location>
</feature>
<dbReference type="GO" id="GO:0004842">
    <property type="term" value="F:ubiquitin-protein transferase activity"/>
    <property type="evidence" value="ECO:0007669"/>
    <property type="project" value="TreeGrafter"/>
</dbReference>
<dbReference type="GO" id="GO:0033768">
    <property type="term" value="C:SUMO-targeted ubiquitin ligase complex"/>
    <property type="evidence" value="ECO:0007669"/>
    <property type="project" value="TreeGrafter"/>
</dbReference>
<accession>A0AA39GEQ9</accession>
<dbReference type="AlphaFoldDB" id="A0AA39GEQ9"/>
<dbReference type="InterPro" id="IPR038886">
    <property type="entry name" value="E3_SLX5/Rfp1"/>
</dbReference>
<keyword evidence="3" id="KW-1185">Reference proteome</keyword>
<evidence type="ECO:0000313" key="2">
    <source>
        <dbReference type="EMBL" id="KAK0385973.1"/>
    </source>
</evidence>
<evidence type="ECO:0008006" key="4">
    <source>
        <dbReference type="Google" id="ProtNLM"/>
    </source>
</evidence>
<organism evidence="2 3">
    <name type="scientific">Sarocladium strictum</name>
    <name type="common">Black bundle disease fungus</name>
    <name type="synonym">Acremonium strictum</name>
    <dbReference type="NCBI Taxonomy" id="5046"/>
    <lineage>
        <taxon>Eukaryota</taxon>
        <taxon>Fungi</taxon>
        <taxon>Dikarya</taxon>
        <taxon>Ascomycota</taxon>
        <taxon>Pezizomycotina</taxon>
        <taxon>Sordariomycetes</taxon>
        <taxon>Hypocreomycetidae</taxon>
        <taxon>Hypocreales</taxon>
        <taxon>Sarocladiaceae</taxon>
        <taxon>Sarocladium</taxon>
    </lineage>
</organism>
<feature type="compositionally biased region" description="Low complexity" evidence="1">
    <location>
        <begin position="316"/>
        <end position="332"/>
    </location>
</feature>
<feature type="region of interest" description="Disordered" evidence="1">
    <location>
        <begin position="315"/>
        <end position="339"/>
    </location>
</feature>
<dbReference type="EMBL" id="JAPDFR010000006">
    <property type="protein sequence ID" value="KAK0385973.1"/>
    <property type="molecule type" value="Genomic_DNA"/>
</dbReference>
<protein>
    <recommendedName>
        <fullName evidence="4">Cell cycle control protein</fullName>
    </recommendedName>
</protein>